<feature type="non-terminal residue" evidence="6">
    <location>
        <position position="1"/>
    </location>
</feature>
<comment type="cofactor">
    <cofactor evidence="4">
        <name>Fe(2+)</name>
        <dbReference type="ChEBI" id="CHEBI:29033"/>
    </cofactor>
    <text evidence="4">Binds 1 Fe(2+) ion per subunit.</text>
</comment>
<dbReference type="SUPFAM" id="SSF51197">
    <property type="entry name" value="Clavaminate synthase-like"/>
    <property type="match status" value="1"/>
</dbReference>
<keyword evidence="7" id="KW-1185">Reference proteome</keyword>
<dbReference type="Proteomes" id="UP000541332">
    <property type="component" value="Unassembled WGS sequence"/>
</dbReference>
<gene>
    <name evidence="6" type="primary">Hr</name>
    <name evidence="6" type="ORF">ALOBEC_R15627</name>
</gene>
<dbReference type="EMBL" id="VWYH01008195">
    <property type="protein sequence ID" value="NXW91619.1"/>
    <property type="molecule type" value="Genomic_DNA"/>
</dbReference>
<dbReference type="GO" id="GO:0000118">
    <property type="term" value="C:histone deacetylase complex"/>
    <property type="evidence" value="ECO:0007669"/>
    <property type="project" value="UniProtKB-UniRule"/>
</dbReference>
<evidence type="ECO:0000256" key="4">
    <source>
        <dbReference type="RuleBase" id="RU369087"/>
    </source>
</evidence>
<dbReference type="Gene3D" id="2.60.120.650">
    <property type="entry name" value="Cupin"/>
    <property type="match status" value="1"/>
</dbReference>
<accession>A0A7L4FYN6</accession>
<comment type="domain">
    <text evidence="4">The JmjC domain and the C6-type zinc-finger are required for the demethylation activity.</text>
</comment>
<dbReference type="GO" id="GO:0006357">
    <property type="term" value="P:regulation of transcription by RNA polymerase II"/>
    <property type="evidence" value="ECO:0007669"/>
    <property type="project" value="TreeGrafter"/>
</dbReference>
<comment type="function">
    <text evidence="4">Histone demethylase that specifically demethylates 'Lys-9' of histone H3, thereby playing a central role in histone code.</text>
</comment>
<dbReference type="GO" id="GO:0070988">
    <property type="term" value="P:demethylation"/>
    <property type="evidence" value="ECO:0007669"/>
    <property type="project" value="UniProtKB-UniRule"/>
</dbReference>
<comment type="caution">
    <text evidence="6">The sequence shown here is derived from an EMBL/GenBank/DDBJ whole genome shotgun (WGS) entry which is preliminary data.</text>
</comment>
<evidence type="ECO:0000256" key="2">
    <source>
        <dbReference type="ARBA" id="ARBA00022723"/>
    </source>
</evidence>
<keyword evidence="3 4" id="KW-0539">Nucleus</keyword>
<dbReference type="AlphaFoldDB" id="A0A7L4FYN6"/>
<dbReference type="PANTHER" id="PTHR12549:SF4">
    <property type="entry name" value="LYSINE-SPECIFIC DEMETHYLASE HAIRLESS"/>
    <property type="match status" value="1"/>
</dbReference>
<evidence type="ECO:0000259" key="5">
    <source>
        <dbReference type="PROSITE" id="PS51184"/>
    </source>
</evidence>
<dbReference type="PANTHER" id="PTHR12549">
    <property type="entry name" value="JMJC DOMAIN-CONTAINING HISTONE DEMETHYLATION PROTEIN"/>
    <property type="match status" value="1"/>
</dbReference>
<evidence type="ECO:0000256" key="1">
    <source>
        <dbReference type="ARBA" id="ARBA00004123"/>
    </source>
</evidence>
<dbReference type="PROSITE" id="PS51184">
    <property type="entry name" value="JMJC"/>
    <property type="match status" value="1"/>
</dbReference>
<dbReference type="InterPro" id="IPR045109">
    <property type="entry name" value="LSDs-like"/>
</dbReference>
<comment type="similarity">
    <text evidence="4">Belongs to the JHDM2 histone demethylase family.</text>
</comment>
<dbReference type="OrthoDB" id="1667110at2759"/>
<dbReference type="GO" id="GO:0000785">
    <property type="term" value="C:chromatin"/>
    <property type="evidence" value="ECO:0007669"/>
    <property type="project" value="TreeGrafter"/>
</dbReference>
<feature type="non-terminal residue" evidence="6">
    <location>
        <position position="89"/>
    </location>
</feature>
<name>A0A7L4FYN6_9COLU</name>
<keyword evidence="2 4" id="KW-0479">Metal-binding</keyword>
<evidence type="ECO:0000256" key="3">
    <source>
        <dbReference type="ARBA" id="ARBA00023242"/>
    </source>
</evidence>
<dbReference type="GO" id="GO:0031490">
    <property type="term" value="F:chromatin DNA binding"/>
    <property type="evidence" value="ECO:0007669"/>
    <property type="project" value="TreeGrafter"/>
</dbReference>
<evidence type="ECO:0000313" key="6">
    <source>
        <dbReference type="EMBL" id="NXW91619.1"/>
    </source>
</evidence>
<dbReference type="GO" id="GO:0046872">
    <property type="term" value="F:metal ion binding"/>
    <property type="evidence" value="ECO:0007669"/>
    <property type="project" value="UniProtKB-UniRule"/>
</dbReference>
<feature type="domain" description="JmjC" evidence="5">
    <location>
        <begin position="1"/>
        <end position="60"/>
    </location>
</feature>
<sequence>LREECGVSGWTLLQFVGDAVLVPAGAPHQVQTLTSTISVEQRFLSPESAVRLQNHSIHPFGAARQLHAQLDSMIFCAVQEAVGVLRGCK</sequence>
<comment type="catalytic activity">
    <reaction evidence="4">
        <text>N(6),N(6)-dimethyl-L-lysyl(9)-[histone H3] + 2 2-oxoglutarate + 2 O2 = L-lysyl(9)-[histone H3] + 2 formaldehyde + 2 succinate + 2 CO2</text>
        <dbReference type="Rhea" id="RHEA:60188"/>
        <dbReference type="Rhea" id="RHEA-COMP:15541"/>
        <dbReference type="Rhea" id="RHEA-COMP:15546"/>
        <dbReference type="ChEBI" id="CHEBI:15379"/>
        <dbReference type="ChEBI" id="CHEBI:16526"/>
        <dbReference type="ChEBI" id="CHEBI:16810"/>
        <dbReference type="ChEBI" id="CHEBI:16842"/>
        <dbReference type="ChEBI" id="CHEBI:29969"/>
        <dbReference type="ChEBI" id="CHEBI:30031"/>
        <dbReference type="ChEBI" id="CHEBI:61976"/>
        <dbReference type="EC" id="1.14.11.65"/>
    </reaction>
</comment>
<dbReference type="GO" id="GO:0003712">
    <property type="term" value="F:transcription coregulator activity"/>
    <property type="evidence" value="ECO:0007669"/>
    <property type="project" value="TreeGrafter"/>
</dbReference>
<dbReference type="InterPro" id="IPR003347">
    <property type="entry name" value="JmjC_dom"/>
</dbReference>
<protein>
    <recommendedName>
        <fullName evidence="4">Lysine-specific demethylase</fullName>
        <ecNumber evidence="4">1.14.11.65</ecNumber>
    </recommendedName>
</protein>
<dbReference type="EC" id="1.14.11.65" evidence="4"/>
<keyword evidence="4" id="KW-0408">Iron</keyword>
<proteinExistence type="inferred from homology"/>
<organism evidence="6 7">
    <name type="scientific">Pampusana beccarii</name>
    <name type="common">Western bronze ground-dove</name>
    <dbReference type="NCBI Taxonomy" id="2953425"/>
    <lineage>
        <taxon>Eukaryota</taxon>
        <taxon>Metazoa</taxon>
        <taxon>Chordata</taxon>
        <taxon>Craniata</taxon>
        <taxon>Vertebrata</taxon>
        <taxon>Euteleostomi</taxon>
        <taxon>Archelosauria</taxon>
        <taxon>Archosauria</taxon>
        <taxon>Dinosauria</taxon>
        <taxon>Saurischia</taxon>
        <taxon>Theropoda</taxon>
        <taxon>Coelurosauria</taxon>
        <taxon>Aves</taxon>
        <taxon>Neognathae</taxon>
        <taxon>Neoaves</taxon>
        <taxon>Columbimorphae</taxon>
        <taxon>Columbiformes</taxon>
        <taxon>Columbidae</taxon>
        <taxon>Pampusana</taxon>
    </lineage>
</organism>
<comment type="subcellular location">
    <subcellularLocation>
        <location evidence="1 4">Nucleus</location>
    </subcellularLocation>
</comment>
<dbReference type="GO" id="GO:0140683">
    <property type="term" value="F:histone H3K9me/H3K9me2 demethylase activity"/>
    <property type="evidence" value="ECO:0007669"/>
    <property type="project" value="UniProtKB-EC"/>
</dbReference>
<dbReference type="Pfam" id="PF02373">
    <property type="entry name" value="JmjC"/>
    <property type="match status" value="1"/>
</dbReference>
<comment type="domain">
    <text evidence="4">Leu-Xaa-Xaa-Leu-Leu (LXXLL) motifs are known to mediate the association with nuclear receptors.</text>
</comment>
<evidence type="ECO:0000313" key="7">
    <source>
        <dbReference type="Proteomes" id="UP000541332"/>
    </source>
</evidence>
<reference evidence="6 7" key="1">
    <citation type="submission" date="2020-02" db="EMBL/GenBank/DDBJ databases">
        <title>Bird 10,000 Genomes (B10K) Project - Family phase.</title>
        <authorList>
            <person name="Zhang G."/>
        </authorList>
    </citation>
    <scope>NUCLEOTIDE SEQUENCE [LARGE SCALE GENOMIC DNA]</scope>
    <source>
        <strain evidence="6">B10K-DU-006-06</strain>
    </source>
</reference>